<keyword evidence="9" id="KW-0456">Lyase</keyword>
<dbReference type="OrthoDB" id="9772484at2"/>
<dbReference type="GO" id="GO:0003677">
    <property type="term" value="F:DNA binding"/>
    <property type="evidence" value="ECO:0007669"/>
    <property type="project" value="TreeGrafter"/>
</dbReference>
<dbReference type="PROSITE" id="PS00691">
    <property type="entry name" value="DNA_PHOTOLYASES_1_2"/>
    <property type="match status" value="1"/>
</dbReference>
<evidence type="ECO:0000256" key="3">
    <source>
        <dbReference type="ARBA" id="ARBA00022827"/>
    </source>
</evidence>
<name>A0A3P1CWH9_9BACT</name>
<dbReference type="Pfam" id="PF03441">
    <property type="entry name" value="FAD_binding_7"/>
    <property type="match status" value="1"/>
</dbReference>
<dbReference type="Proteomes" id="UP000274271">
    <property type="component" value="Unassembled WGS sequence"/>
</dbReference>
<dbReference type="InterPro" id="IPR006050">
    <property type="entry name" value="DNA_photolyase_N"/>
</dbReference>
<keyword evidence="3 5" id="KW-0274">FAD</keyword>
<comment type="cofactor">
    <cofactor evidence="5">
        <name>FAD</name>
        <dbReference type="ChEBI" id="CHEBI:57692"/>
    </cofactor>
    <text evidence="5">Binds 1 FAD per subunit.</text>
</comment>
<keyword evidence="10" id="KW-1185">Reference proteome</keyword>
<dbReference type="Gene3D" id="3.40.50.620">
    <property type="entry name" value="HUPs"/>
    <property type="match status" value="1"/>
</dbReference>
<evidence type="ECO:0000256" key="7">
    <source>
        <dbReference type="RuleBase" id="RU004182"/>
    </source>
</evidence>
<feature type="domain" description="Photolyase/cryptochrome alpha/beta" evidence="8">
    <location>
        <begin position="8"/>
        <end position="138"/>
    </location>
</feature>
<comment type="similarity">
    <text evidence="7">Belongs to the DNA photolyase family.</text>
</comment>
<comment type="cofactor">
    <cofactor evidence="1">
        <name>(6R)-5,10-methylene-5,6,7,8-tetrahydrofolate</name>
        <dbReference type="ChEBI" id="CHEBI:15636"/>
    </cofactor>
</comment>
<gene>
    <name evidence="9" type="ORF">EHT87_02720</name>
</gene>
<dbReference type="PROSITE" id="PS51645">
    <property type="entry name" value="PHR_CRY_ALPHA_BETA"/>
    <property type="match status" value="1"/>
</dbReference>
<comment type="caution">
    <text evidence="9">The sequence shown here is derived from an EMBL/GenBank/DDBJ whole genome shotgun (WGS) entry which is preliminary data.</text>
</comment>
<sequence length="442" mass="51917">MTNVSPEPVALFWYRRDLRLHDNAGLYHALRSGLPVVPVFIFDQTILDALDDKHDRRLEFIYNTILDLQTEFRKLGTSLVVRYGKPLEVYKDLLKDFDIQAVYTNYDYEGYAKARDKSVADLLYENGAEFYAYKDQTIFDRDEVLTGSGSPYTVFTPYSRNWHHKLNDFYLKSYPTESYFRNFLKSDAQPIPTLEELGFKPLNEPFPGKTVPSDVLKNYKETRDFPAIKGTSELSIHLRFGTISIRELARTARKLNFTFLNELVWRDFYFQVLDHFPHVETNSFRREYDSIPWRNNEAEFQRWCEGRTGYPIVDAGMRQLNEIGWMHNRVRMITASFLCKHLLIDWRWGEAYFAKKLRDYDLSANNGGWQWAAGSGTDAAPYFRVFNPTLQAQKFDPKGEYIRRWVPEFNSLDYVPPMVEHTMARNRAIEVYKKGLLAGKMA</sequence>
<dbReference type="PROSITE" id="PS00394">
    <property type="entry name" value="DNA_PHOTOLYASES_1_1"/>
    <property type="match status" value="1"/>
</dbReference>
<accession>A0A3P1CWH9</accession>
<protein>
    <submittedName>
        <fullName evidence="9">Deoxyribodipyrimidine photo-lyase</fullName>
    </submittedName>
</protein>
<dbReference type="SUPFAM" id="SSF48173">
    <property type="entry name" value="Cryptochrome/photolyase FAD-binding domain"/>
    <property type="match status" value="1"/>
</dbReference>
<feature type="binding site" evidence="5">
    <location>
        <begin position="359"/>
        <end position="361"/>
    </location>
    <ligand>
        <name>FAD</name>
        <dbReference type="ChEBI" id="CHEBI:57692"/>
    </ligand>
</feature>
<feature type="binding site" evidence="5">
    <location>
        <position position="219"/>
    </location>
    <ligand>
        <name>FAD</name>
        <dbReference type="ChEBI" id="CHEBI:57692"/>
    </ligand>
</feature>
<dbReference type="GO" id="GO:0009416">
    <property type="term" value="P:response to light stimulus"/>
    <property type="evidence" value="ECO:0007669"/>
    <property type="project" value="TreeGrafter"/>
</dbReference>
<dbReference type="InterPro" id="IPR005101">
    <property type="entry name" value="Cryptochr/Photolyase_FAD-bd"/>
</dbReference>
<evidence type="ECO:0000256" key="1">
    <source>
        <dbReference type="ARBA" id="ARBA00001932"/>
    </source>
</evidence>
<evidence type="ECO:0000256" key="5">
    <source>
        <dbReference type="PIRSR" id="PIRSR602081-1"/>
    </source>
</evidence>
<reference evidence="9 10" key="1">
    <citation type="submission" date="2018-11" db="EMBL/GenBank/DDBJ databases">
        <authorList>
            <person name="Zhou Z."/>
            <person name="Wang G."/>
        </authorList>
    </citation>
    <scope>NUCLEOTIDE SEQUENCE [LARGE SCALE GENOMIC DNA]</scope>
    <source>
        <strain evidence="9 10">KCTC42998</strain>
    </source>
</reference>
<dbReference type="InterPro" id="IPR014729">
    <property type="entry name" value="Rossmann-like_a/b/a_fold"/>
</dbReference>
<dbReference type="PRINTS" id="PR00147">
    <property type="entry name" value="DNAPHOTLYASE"/>
</dbReference>
<dbReference type="GO" id="GO:0006139">
    <property type="term" value="P:nucleobase-containing compound metabolic process"/>
    <property type="evidence" value="ECO:0007669"/>
    <property type="project" value="UniProtKB-ARBA"/>
</dbReference>
<evidence type="ECO:0000259" key="8">
    <source>
        <dbReference type="PROSITE" id="PS51645"/>
    </source>
</evidence>
<evidence type="ECO:0000313" key="10">
    <source>
        <dbReference type="Proteomes" id="UP000274271"/>
    </source>
</evidence>
<feature type="site" description="Electron transfer via tryptophanyl radical" evidence="6">
    <location>
        <position position="346"/>
    </location>
</feature>
<dbReference type="InterPro" id="IPR036134">
    <property type="entry name" value="Crypto/Photolyase_FAD-like_sf"/>
</dbReference>
<dbReference type="InterPro" id="IPR036155">
    <property type="entry name" value="Crypto/Photolyase_N_sf"/>
</dbReference>
<dbReference type="InterPro" id="IPR018394">
    <property type="entry name" value="DNA_photolyase_1_CS_C"/>
</dbReference>
<dbReference type="SUPFAM" id="SSF52425">
    <property type="entry name" value="Cryptochrome/photolyase, N-terminal domain"/>
    <property type="match status" value="1"/>
</dbReference>
<feature type="binding site" evidence="5">
    <location>
        <position position="259"/>
    </location>
    <ligand>
        <name>FAD</name>
        <dbReference type="ChEBI" id="CHEBI:57692"/>
    </ligand>
</feature>
<dbReference type="AlphaFoldDB" id="A0A3P1CWH9"/>
<dbReference type="InterPro" id="IPR002081">
    <property type="entry name" value="Cryptochrome/DNA_photolyase_1"/>
</dbReference>
<dbReference type="Gene3D" id="1.25.40.80">
    <property type="match status" value="1"/>
</dbReference>
<feature type="binding site" evidence="5">
    <location>
        <begin position="262"/>
        <end position="269"/>
    </location>
    <ligand>
        <name>FAD</name>
        <dbReference type="ChEBI" id="CHEBI:57692"/>
    </ligand>
</feature>
<evidence type="ECO:0000256" key="4">
    <source>
        <dbReference type="ARBA" id="ARBA00022991"/>
    </source>
</evidence>
<dbReference type="EMBL" id="RQJP01000001">
    <property type="protein sequence ID" value="RRB17214.1"/>
    <property type="molecule type" value="Genomic_DNA"/>
</dbReference>
<feature type="site" description="Electron transfer via tryptophanyl radical" evidence="6">
    <location>
        <position position="369"/>
    </location>
</feature>
<dbReference type="RefSeq" id="WP_124903592.1">
    <property type="nucleotide sequence ID" value="NZ_RQJP01000001.1"/>
</dbReference>
<feature type="site" description="Electron transfer via tryptophanyl radical" evidence="6">
    <location>
        <position position="293"/>
    </location>
</feature>
<dbReference type="GO" id="GO:0071949">
    <property type="term" value="F:FAD binding"/>
    <property type="evidence" value="ECO:0007669"/>
    <property type="project" value="TreeGrafter"/>
</dbReference>
<dbReference type="PANTHER" id="PTHR11455:SF9">
    <property type="entry name" value="CRYPTOCHROME CIRCADIAN CLOCK 5 ISOFORM X1"/>
    <property type="match status" value="1"/>
</dbReference>
<evidence type="ECO:0000313" key="9">
    <source>
        <dbReference type="EMBL" id="RRB17214.1"/>
    </source>
</evidence>
<dbReference type="Pfam" id="PF00875">
    <property type="entry name" value="DNA_photolyase"/>
    <property type="match status" value="1"/>
</dbReference>
<evidence type="ECO:0000256" key="2">
    <source>
        <dbReference type="ARBA" id="ARBA00022630"/>
    </source>
</evidence>
<organism evidence="9 10">
    <name type="scientific">Larkinella knui</name>
    <dbReference type="NCBI Taxonomy" id="2025310"/>
    <lineage>
        <taxon>Bacteria</taxon>
        <taxon>Pseudomonadati</taxon>
        <taxon>Bacteroidota</taxon>
        <taxon>Cytophagia</taxon>
        <taxon>Cytophagales</taxon>
        <taxon>Spirosomataceae</taxon>
        <taxon>Larkinella</taxon>
    </lineage>
</organism>
<keyword evidence="4 7" id="KW-0157">Chromophore</keyword>
<evidence type="ECO:0000256" key="6">
    <source>
        <dbReference type="PIRSR" id="PIRSR602081-2"/>
    </source>
</evidence>
<dbReference type="Gene3D" id="1.10.579.10">
    <property type="entry name" value="DNA Cyclobutane Dipyrimidine Photolyase, subunit A, domain 3"/>
    <property type="match status" value="1"/>
</dbReference>
<dbReference type="GO" id="GO:0006950">
    <property type="term" value="P:response to stress"/>
    <property type="evidence" value="ECO:0007669"/>
    <property type="project" value="UniProtKB-ARBA"/>
</dbReference>
<proteinExistence type="inferred from homology"/>
<dbReference type="GO" id="GO:0003904">
    <property type="term" value="F:deoxyribodipyrimidine photo-lyase activity"/>
    <property type="evidence" value="ECO:0007669"/>
    <property type="project" value="TreeGrafter"/>
</dbReference>
<keyword evidence="2 5" id="KW-0285">Flavoprotein</keyword>
<feature type="binding site" evidence="5">
    <location>
        <begin position="231"/>
        <end position="235"/>
    </location>
    <ligand>
        <name>FAD</name>
        <dbReference type="ChEBI" id="CHEBI:57692"/>
    </ligand>
</feature>
<dbReference type="PANTHER" id="PTHR11455">
    <property type="entry name" value="CRYPTOCHROME"/>
    <property type="match status" value="1"/>
</dbReference>